<dbReference type="CDD" id="cd09078">
    <property type="entry name" value="nSMase"/>
    <property type="match status" value="1"/>
</dbReference>
<evidence type="ECO:0000256" key="1">
    <source>
        <dbReference type="ARBA" id="ARBA00006335"/>
    </source>
</evidence>
<dbReference type="Gene3D" id="3.60.10.10">
    <property type="entry name" value="Endonuclease/exonuclease/phosphatase"/>
    <property type="match status" value="1"/>
</dbReference>
<evidence type="ECO:0000313" key="8">
    <source>
        <dbReference type="EMBL" id="CAH1785891.1"/>
    </source>
</evidence>
<dbReference type="InterPro" id="IPR038772">
    <property type="entry name" value="Sph/SMPD2-like"/>
</dbReference>
<proteinExistence type="inferred from homology"/>
<feature type="signal peptide" evidence="7">
    <location>
        <begin position="1"/>
        <end position="23"/>
    </location>
</feature>
<dbReference type="GO" id="GO:0005576">
    <property type="term" value="C:extracellular region"/>
    <property type="evidence" value="ECO:0007669"/>
    <property type="project" value="InterPro"/>
</dbReference>
<evidence type="ECO:0000256" key="6">
    <source>
        <dbReference type="SAM" id="MobiDB-lite"/>
    </source>
</evidence>
<dbReference type="SUPFAM" id="SSF56219">
    <property type="entry name" value="DNase I-like"/>
    <property type="match status" value="1"/>
</dbReference>
<dbReference type="AlphaFoldDB" id="A0A8J1U3J4"/>
<name>A0A8J1U3J4_OWEFU</name>
<dbReference type="PANTHER" id="PTHR16320">
    <property type="entry name" value="SPHINGOMYELINASE FAMILY MEMBER"/>
    <property type="match status" value="1"/>
</dbReference>
<keyword evidence="4" id="KW-0378">Hydrolase</keyword>
<evidence type="ECO:0000256" key="4">
    <source>
        <dbReference type="ARBA" id="ARBA00022801"/>
    </source>
</evidence>
<dbReference type="PANTHER" id="PTHR16320:SF23">
    <property type="entry name" value="SPHINGOMYELINASE C 1"/>
    <property type="match status" value="1"/>
</dbReference>
<feature type="compositionally biased region" description="Low complexity" evidence="6">
    <location>
        <begin position="186"/>
        <end position="197"/>
    </location>
</feature>
<reference evidence="8" key="1">
    <citation type="submission" date="2022-03" db="EMBL/GenBank/DDBJ databases">
        <authorList>
            <person name="Martin C."/>
        </authorList>
    </citation>
    <scope>NUCLEOTIDE SEQUENCE</scope>
</reference>
<comment type="similarity">
    <text evidence="1">Belongs to the neutral sphingomyelinase family.</text>
</comment>
<keyword evidence="9" id="KW-1185">Reference proteome</keyword>
<evidence type="ECO:0000313" key="9">
    <source>
        <dbReference type="Proteomes" id="UP000749559"/>
    </source>
</evidence>
<evidence type="ECO:0000256" key="7">
    <source>
        <dbReference type="SAM" id="SignalP"/>
    </source>
</evidence>
<dbReference type="EC" id="3.1.4.12" evidence="2"/>
<dbReference type="Proteomes" id="UP000749559">
    <property type="component" value="Unassembled WGS sequence"/>
</dbReference>
<evidence type="ECO:0000256" key="2">
    <source>
        <dbReference type="ARBA" id="ARBA00012369"/>
    </source>
</evidence>
<protein>
    <recommendedName>
        <fullName evidence="2">sphingomyelin phosphodiesterase</fullName>
        <ecNumber evidence="2">3.1.4.12</ecNumber>
    </recommendedName>
</protein>
<evidence type="ECO:0000256" key="3">
    <source>
        <dbReference type="ARBA" id="ARBA00022729"/>
    </source>
</evidence>
<feature type="chain" id="PRO_5044193382" description="sphingomyelin phosphodiesterase" evidence="7">
    <location>
        <begin position="24"/>
        <end position="560"/>
    </location>
</feature>
<dbReference type="Pfam" id="PF03372">
    <property type="entry name" value="Exo_endo_phos"/>
    <property type="match status" value="1"/>
</dbReference>
<dbReference type="InterPro" id="IPR017766">
    <property type="entry name" value="Sphingomyelinase/PLipase_C"/>
</dbReference>
<organism evidence="8 9">
    <name type="scientific">Owenia fusiformis</name>
    <name type="common">Polychaete worm</name>
    <dbReference type="NCBI Taxonomy" id="6347"/>
    <lineage>
        <taxon>Eukaryota</taxon>
        <taxon>Metazoa</taxon>
        <taxon>Spiralia</taxon>
        <taxon>Lophotrochozoa</taxon>
        <taxon>Annelida</taxon>
        <taxon>Polychaeta</taxon>
        <taxon>Sedentaria</taxon>
        <taxon>Canalipalpata</taxon>
        <taxon>Sabellida</taxon>
        <taxon>Oweniida</taxon>
        <taxon>Oweniidae</taxon>
        <taxon>Owenia</taxon>
    </lineage>
</organism>
<sequence length="560" mass="61336">MAKLVGLAGVLVFTLALVRGLNAGQCFVGEIFGTEDDVAGTCTKTCPEASGNTGRAGCDRLSNCRHHMEGWTRGFVRCDICKCDCYKNCQSGEKCRFASGNTVSRTYVEPDLNSGSCTKTCSTVPKQFDKFGCKEIKNCRMRQQGWLRGFVHCGICQCDCVLPTIDPLDLAPGRHPGQCYGDSSATTPPGGPTTTPLPEQPTRRPCGGVEGGDCGLFGLQDNDGSGFCNTENKRKCVAIPTSSKFTTDGINTLNVMSYNIFERRFAISHDGQVERTCRIPKMIAEKFNTVDVVVFQEVFMGGCWPDINMRELLNFYGFPYTTETIDGSGDFLQVENGGVFIASRWPIVESKAHVYAAFDSFTADRLSKKGVMYAQIRKTFNGASKSFHIFGTHMQAEKGASTDRARVAQAREMNTFRGSLRIPSSEPVIYAGDFNVDKIHERTHANDVMGALDATVPAVSGALTGTLDTNKNELARLGKSSDDPSVQWLDYVVYNNKHQVPRSVSMVAHDVKADQSFKVCWCEGCILKSNDYLYPGSSCSNVKGIRDLSDHFPVTAKFVF</sequence>
<dbReference type="OrthoDB" id="10010057at2759"/>
<evidence type="ECO:0000256" key="5">
    <source>
        <dbReference type="ARBA" id="ARBA00049371"/>
    </source>
</evidence>
<accession>A0A8J1U3J4</accession>
<dbReference type="InterPro" id="IPR036691">
    <property type="entry name" value="Endo/exonu/phosph_ase_sf"/>
</dbReference>
<dbReference type="EMBL" id="CAIIXF020000006">
    <property type="protein sequence ID" value="CAH1785891.1"/>
    <property type="molecule type" value="Genomic_DNA"/>
</dbReference>
<dbReference type="GO" id="GO:0004767">
    <property type="term" value="F:sphingomyelin phosphodiesterase activity"/>
    <property type="evidence" value="ECO:0007669"/>
    <property type="project" value="UniProtKB-EC"/>
</dbReference>
<feature type="region of interest" description="Disordered" evidence="6">
    <location>
        <begin position="181"/>
        <end position="203"/>
    </location>
</feature>
<gene>
    <name evidence="8" type="ORF">OFUS_LOCUS11893</name>
</gene>
<dbReference type="InterPro" id="IPR005135">
    <property type="entry name" value="Endo/exonuclease/phosphatase"/>
</dbReference>
<keyword evidence="3 7" id="KW-0732">Signal</keyword>
<comment type="catalytic activity">
    <reaction evidence="5">
        <text>N-(hexadecanoyl)-sphing-4-enine-1-phosphocholine + H2O = N-hexadecanoylsphing-4-enine + phosphocholine + H(+)</text>
        <dbReference type="Rhea" id="RHEA:45644"/>
        <dbReference type="ChEBI" id="CHEBI:15377"/>
        <dbReference type="ChEBI" id="CHEBI:15378"/>
        <dbReference type="ChEBI" id="CHEBI:72959"/>
        <dbReference type="ChEBI" id="CHEBI:78646"/>
        <dbReference type="ChEBI" id="CHEBI:295975"/>
    </reaction>
    <physiologicalReaction direction="left-to-right" evidence="5">
        <dbReference type="Rhea" id="RHEA:45645"/>
    </physiologicalReaction>
</comment>
<comment type="caution">
    <text evidence="8">The sequence shown here is derived from an EMBL/GenBank/DDBJ whole genome shotgun (WGS) entry which is preliminary data.</text>
</comment>